<dbReference type="EMBL" id="CP097507">
    <property type="protein sequence ID" value="URE02518.1"/>
    <property type="molecule type" value="Genomic_DNA"/>
</dbReference>
<evidence type="ECO:0000313" key="2">
    <source>
        <dbReference type="Proteomes" id="UP001055439"/>
    </source>
</evidence>
<accession>A0A9E7FWS5</accession>
<sequence>LTVLVEEGKFTVDFGRRAQASSSSPQKSPGLNVIELKKPVRPPLVVELSNLPRIMKSISVTGSPSRTMYVPSVLREDTRRSHMASRS</sequence>
<evidence type="ECO:0000313" key="1">
    <source>
        <dbReference type="EMBL" id="URE02518.1"/>
    </source>
</evidence>
<protein>
    <submittedName>
        <fullName evidence="1">Uncharacterized protein</fullName>
    </submittedName>
</protein>
<dbReference type="AlphaFoldDB" id="A0A9E7FWS5"/>
<name>A0A9E7FWS5_9LILI</name>
<dbReference type="OrthoDB" id="1990337at2759"/>
<proteinExistence type="predicted"/>
<gene>
    <name evidence="1" type="ORF">MUK42_27964</name>
</gene>
<feature type="non-terminal residue" evidence="1">
    <location>
        <position position="1"/>
    </location>
</feature>
<keyword evidence="2" id="KW-1185">Reference proteome</keyword>
<dbReference type="Proteomes" id="UP001055439">
    <property type="component" value="Chromosome 5"/>
</dbReference>
<reference evidence="1" key="1">
    <citation type="submission" date="2022-05" db="EMBL/GenBank/DDBJ databases">
        <title>The Musa troglodytarum L. genome provides insights into the mechanism of non-climacteric behaviour and enrichment of carotenoids.</title>
        <authorList>
            <person name="Wang J."/>
        </authorList>
    </citation>
    <scope>NUCLEOTIDE SEQUENCE</scope>
    <source>
        <tissue evidence="1">Leaf</tissue>
    </source>
</reference>
<organism evidence="1 2">
    <name type="scientific">Musa troglodytarum</name>
    <name type="common">fe'i banana</name>
    <dbReference type="NCBI Taxonomy" id="320322"/>
    <lineage>
        <taxon>Eukaryota</taxon>
        <taxon>Viridiplantae</taxon>
        <taxon>Streptophyta</taxon>
        <taxon>Embryophyta</taxon>
        <taxon>Tracheophyta</taxon>
        <taxon>Spermatophyta</taxon>
        <taxon>Magnoliopsida</taxon>
        <taxon>Liliopsida</taxon>
        <taxon>Zingiberales</taxon>
        <taxon>Musaceae</taxon>
        <taxon>Musa</taxon>
    </lineage>
</organism>